<feature type="compositionally biased region" description="Basic and acidic residues" evidence="4">
    <location>
        <begin position="557"/>
        <end position="594"/>
    </location>
</feature>
<evidence type="ECO:0000256" key="2">
    <source>
        <dbReference type="ARBA" id="ARBA00022840"/>
    </source>
</evidence>
<reference evidence="6 7" key="1">
    <citation type="submission" date="2022-05" db="EMBL/GenBank/DDBJ databases">
        <authorList>
            <consortium name="Genoscope - CEA"/>
            <person name="William W."/>
        </authorList>
    </citation>
    <scope>NUCLEOTIDE SEQUENCE [LARGE SCALE GENOMIC DNA]</scope>
</reference>
<dbReference type="CDD" id="cd14003">
    <property type="entry name" value="STKc_AMPK-like"/>
    <property type="match status" value="1"/>
</dbReference>
<feature type="region of interest" description="Disordered" evidence="4">
    <location>
        <begin position="469"/>
        <end position="511"/>
    </location>
</feature>
<feature type="region of interest" description="Disordered" evidence="4">
    <location>
        <begin position="555"/>
        <end position="619"/>
    </location>
</feature>
<feature type="region of interest" description="Disordered" evidence="4">
    <location>
        <begin position="860"/>
        <end position="940"/>
    </location>
</feature>
<evidence type="ECO:0000256" key="1">
    <source>
        <dbReference type="ARBA" id="ARBA00022741"/>
    </source>
</evidence>
<feature type="compositionally biased region" description="Polar residues" evidence="4">
    <location>
        <begin position="666"/>
        <end position="678"/>
    </location>
</feature>
<accession>A0ABN8MRL3</accession>
<evidence type="ECO:0000313" key="6">
    <source>
        <dbReference type="EMBL" id="CAH3032633.1"/>
    </source>
</evidence>
<evidence type="ECO:0000259" key="5">
    <source>
        <dbReference type="PROSITE" id="PS50011"/>
    </source>
</evidence>
<dbReference type="PROSITE" id="PS00107">
    <property type="entry name" value="PROTEIN_KINASE_ATP"/>
    <property type="match status" value="1"/>
</dbReference>
<dbReference type="InterPro" id="IPR008271">
    <property type="entry name" value="Ser/Thr_kinase_AS"/>
</dbReference>
<keyword evidence="1 3" id="KW-0547">Nucleotide-binding</keyword>
<feature type="compositionally biased region" description="Basic and acidic residues" evidence="4">
    <location>
        <begin position="900"/>
        <end position="918"/>
    </location>
</feature>
<feature type="compositionally biased region" description="Polar residues" evidence="4">
    <location>
        <begin position="860"/>
        <end position="873"/>
    </location>
</feature>
<dbReference type="PROSITE" id="PS00108">
    <property type="entry name" value="PROTEIN_KINASE_ST"/>
    <property type="match status" value="1"/>
</dbReference>
<dbReference type="InterPro" id="IPR017441">
    <property type="entry name" value="Protein_kinase_ATP_BS"/>
</dbReference>
<feature type="domain" description="Protein kinase" evidence="5">
    <location>
        <begin position="53"/>
        <end position="316"/>
    </location>
</feature>
<feature type="compositionally biased region" description="Polar residues" evidence="4">
    <location>
        <begin position="606"/>
        <end position="618"/>
    </location>
</feature>
<dbReference type="PANTHER" id="PTHR24346">
    <property type="entry name" value="MAP/MICROTUBULE AFFINITY-REGULATING KINASE"/>
    <property type="match status" value="1"/>
</dbReference>
<evidence type="ECO:0000256" key="3">
    <source>
        <dbReference type="PROSITE-ProRule" id="PRU10141"/>
    </source>
</evidence>
<dbReference type="InterPro" id="IPR000719">
    <property type="entry name" value="Prot_kinase_dom"/>
</dbReference>
<dbReference type="Proteomes" id="UP001159405">
    <property type="component" value="Unassembled WGS sequence"/>
</dbReference>
<feature type="region of interest" description="Disordered" evidence="4">
    <location>
        <begin position="1"/>
        <end position="24"/>
    </location>
</feature>
<feature type="region of interest" description="Disordered" evidence="4">
    <location>
        <begin position="654"/>
        <end position="700"/>
    </location>
</feature>
<feature type="compositionally biased region" description="Basic and acidic residues" evidence="4">
    <location>
        <begin position="925"/>
        <end position="940"/>
    </location>
</feature>
<dbReference type="InterPro" id="IPR011009">
    <property type="entry name" value="Kinase-like_dom_sf"/>
</dbReference>
<proteinExistence type="predicted"/>
<keyword evidence="7" id="KW-1185">Reference proteome</keyword>
<dbReference type="Gene3D" id="1.10.510.10">
    <property type="entry name" value="Transferase(Phosphotransferase) domain 1"/>
    <property type="match status" value="1"/>
</dbReference>
<dbReference type="PROSITE" id="PS50011">
    <property type="entry name" value="PROTEIN_KINASE_DOM"/>
    <property type="match status" value="1"/>
</dbReference>
<feature type="compositionally biased region" description="Polar residues" evidence="4">
    <location>
        <begin position="1"/>
        <end position="12"/>
    </location>
</feature>
<feature type="region of interest" description="Disordered" evidence="4">
    <location>
        <begin position="716"/>
        <end position="774"/>
    </location>
</feature>
<organism evidence="6 7">
    <name type="scientific">Porites lobata</name>
    <dbReference type="NCBI Taxonomy" id="104759"/>
    <lineage>
        <taxon>Eukaryota</taxon>
        <taxon>Metazoa</taxon>
        <taxon>Cnidaria</taxon>
        <taxon>Anthozoa</taxon>
        <taxon>Hexacorallia</taxon>
        <taxon>Scleractinia</taxon>
        <taxon>Fungiina</taxon>
        <taxon>Poritidae</taxon>
        <taxon>Porites</taxon>
    </lineage>
</organism>
<sequence length="940" mass="105705">MKTELNGLTSSADRAKMEDESRERANGFLPAGVAQVPKEELQRYVKCKRIGNYLLGKTIGEGSFARVKQGFHVLTGEKVAVKIIDKKQAHQDKYVARNMRREAKIMQMIRHPNIVQLLEVVETEHRYYLITELAAGGDLMDYICYRRKLGEVEVRKFIRQTVSAVHYLHQGGILHRDLKVENLLLDDDYNIKIIDFGLSNTMFAQLSDGHSTREFLKTQCGSPAYAAPEILGHKPYGPEVDVWSIGVNMFAMLTGKLPYTAEPFHITTLYNKMKTNDMNPIPDHLSASCKDLIRRFLTFNREQRITLDEALNHEWLRKGFDGPVKPVVFPNYPREEEMDKNILRHMTEKMDFHQKEVIDAVTLNRSTPTATVYHLLQRKLKKYYIRHPEKAKLMANAEITSANSESVISKDSCGTAQKKENKNIVKKRHECTVATAVVCDFNANEEKTQNGHKKSDSTKLDVLLNRNRLSSASSENLSAPKEKLPEGKNGSVGDDDSAKLENETERTDKPETCNIFSNAGIEISRKDSCNYSSVEVMAVKGRSLSLNLSHISVESKATGDELKDTSAEKLNERSGRENEENGAKDKTGSPRFSEEMPALTKDNRTQKSPRNAVASTPSKVGKVSVFNSKVISIPLQHKKQDSVADKAKLSPRRFSLPQTFFPPRNLGTNQQGHPVTNPFSFSSSSSSTETKRKNRHSLPPYGLCCQLTAIKAQDEENIGDVSRDKEDKSLTDHVAQCNGLDAKPGLSGKKFRCSPKSSEKSKQRRKTVATSGGKELLKSINNTLGKLMEVQDRSEPVKGHLFRSRLPPATLMGRKSDLPLDDVKISLIQENAAVERVKEKRNPGLKISCRVKDTLSQMPQVLSTTSRSESNSPKVEVRGIRRRRKGTNEDTVPLIAKSDSLSRHEDAKNLQRHLHDTTCDSSQETARDRRTRRDSLEEVI</sequence>
<gene>
    <name evidence="6" type="ORF">PLOB_00000115</name>
</gene>
<name>A0ABN8MRL3_9CNID</name>
<dbReference type="PANTHER" id="PTHR24346:SF79">
    <property type="entry name" value="PROTEIN KINASE DOMAIN-CONTAINING PROTEIN"/>
    <property type="match status" value="1"/>
</dbReference>
<dbReference type="EMBL" id="CALNXK010000001">
    <property type="protein sequence ID" value="CAH3032633.1"/>
    <property type="molecule type" value="Genomic_DNA"/>
</dbReference>
<evidence type="ECO:0000313" key="7">
    <source>
        <dbReference type="Proteomes" id="UP001159405"/>
    </source>
</evidence>
<dbReference type="Pfam" id="PF00069">
    <property type="entry name" value="Pkinase"/>
    <property type="match status" value="1"/>
</dbReference>
<evidence type="ECO:0000256" key="4">
    <source>
        <dbReference type="SAM" id="MobiDB-lite"/>
    </source>
</evidence>
<feature type="compositionally biased region" description="Basic and acidic residues" evidence="4">
    <location>
        <begin position="496"/>
        <end position="511"/>
    </location>
</feature>
<protein>
    <recommendedName>
        <fullName evidence="5">Protein kinase domain-containing protein</fullName>
    </recommendedName>
</protein>
<feature type="compositionally biased region" description="Low complexity" evidence="4">
    <location>
        <begin position="469"/>
        <end position="479"/>
    </location>
</feature>
<feature type="compositionally biased region" description="Basic and acidic residues" evidence="4">
    <location>
        <begin position="721"/>
        <end position="731"/>
    </location>
</feature>
<dbReference type="SUPFAM" id="SSF56112">
    <property type="entry name" value="Protein kinase-like (PK-like)"/>
    <property type="match status" value="1"/>
</dbReference>
<feature type="compositionally biased region" description="Basic and acidic residues" evidence="4">
    <location>
        <begin position="13"/>
        <end position="24"/>
    </location>
</feature>
<comment type="caution">
    <text evidence="6">The sequence shown here is derived from an EMBL/GenBank/DDBJ whole genome shotgun (WGS) entry which is preliminary data.</text>
</comment>
<dbReference type="SMART" id="SM00220">
    <property type="entry name" value="S_TKc"/>
    <property type="match status" value="1"/>
</dbReference>
<feature type="binding site" evidence="3">
    <location>
        <position position="82"/>
    </location>
    <ligand>
        <name>ATP</name>
        <dbReference type="ChEBI" id="CHEBI:30616"/>
    </ligand>
</feature>
<keyword evidence="2 3" id="KW-0067">ATP-binding</keyword>